<proteinExistence type="predicted"/>
<keyword evidence="2" id="KW-0812">Transmembrane</keyword>
<dbReference type="NCBIfam" id="TIGR03696">
    <property type="entry name" value="Rhs_assc_core"/>
    <property type="match status" value="1"/>
</dbReference>
<dbReference type="PANTHER" id="PTHR32305">
    <property type="match status" value="1"/>
</dbReference>
<organism evidence="4 5">
    <name type="scientific">Elizabethkingia anophelis</name>
    <dbReference type="NCBI Taxonomy" id="1117645"/>
    <lineage>
        <taxon>Bacteria</taxon>
        <taxon>Pseudomonadati</taxon>
        <taxon>Bacteroidota</taxon>
        <taxon>Flavobacteriia</taxon>
        <taxon>Flavobacteriales</taxon>
        <taxon>Weeksellaceae</taxon>
        <taxon>Elizabethkingia</taxon>
    </lineage>
</organism>
<dbReference type="Pfam" id="PF25023">
    <property type="entry name" value="TEN_YD-shell"/>
    <property type="match status" value="2"/>
</dbReference>
<dbReference type="EMBL" id="CP016374">
    <property type="protein sequence ID" value="AQX02271.1"/>
    <property type="molecule type" value="Genomic_DNA"/>
</dbReference>
<dbReference type="InterPro" id="IPR050708">
    <property type="entry name" value="T6SS_VgrG/RHS"/>
</dbReference>
<dbReference type="PANTHER" id="PTHR32305:SF15">
    <property type="entry name" value="PROTEIN RHSA-RELATED"/>
    <property type="match status" value="1"/>
</dbReference>
<sequence length="1414" mass="157433">MIFLGKPKNYGNPGDESSFVFLESNGFKDITKYSKINAITQGNITTEIDYKELDPNINPGFYAETKKEKFPYIEMDKVTRSYSVSQIRQEGKKQDFKYRGFVSHLQGRDTIGFRQSARSSWYADGFENTKIWSGSEIDPLSEGVPVKEWSVRTVGDDNLIFPTDLSVNNNQLLSFKSIEYNIETPLVGVKAIVPKKTVSKDFLKNIVEENSIIYGEYYLPKETIIKINGDFAFTTNTMTYIHNPTGIGKDYFIGRLDTKVETVNAYNDIQTVREQRAYDDNLLKTIKIYNRDNSGWMLETYNYDIYGNILEKIVSNSTDAMIQSQKSEYDIKGRFVVKKTDNLGLETNILYNDWGQITKQTDPLGIILENTYDGWGKLETSKTNLEGMSTYTYEKLTDGGNIVTEYAPDGTPKEVYTNKLGQKYKVKTRGFNVNSFVSVSTNYDLLGREIGKSEPYFDNETPKWNIISYDDSVYPATATTKAFNGKEMKTSVEGNITIVEELNGNKRITKKTTDPLGNVISSEDKGGVINFSFNAAGEQVSSQYGSNVVTIKYDTWGTKSEFNDPSNGLYKYEYDSVGQVKKEISPKGYKEFTYNSKGQLIAQVEKSNTVGLTNKSITFTYDTKGQLTGRSGTSNGQSYSDIIVYDTYGRVLESSENSNTKSYSQKNIVYDDKSRVYSYEKELISGGVTTKVAIENIYDIWSGQLYQIKDIATGKVLWQLQEANAKGLVLKARLGAANIVNTYDANNFLSETQHSSVKGQVFGSLYTFDAIKNELKERTRQGNFAMQEVFTYDDNNRLIQWTNPKTGGISSNKYDQQGRIIDNDQIGTIQFGDTTKIYQPTGAKLSTIGKQNYLNAQIQRVIYNENNDPLYIQSKRGDVRFSYGLTDMRQMVTYGQAAPEGNNGAIEDFATSDWEGAFTKYYSEDGSFEVVRNNTTGEEKHILYIGGTPYESNLVYLKDFAQSSGSYRFLHKDYLGSILAISDEEGNLVQEAHFDAWGQLGRGNVNLLNRGYTSHEHFEDIGIIHMNGRLYDPLLRRFLNADENIQDSYNTQNYNKYAYVLNNPLMYNDPSGEFLEFLVGILLSKIFLAGVAIGFASYIITNAITFGEISIGGFFKAGLLGGITSYATWGIGDIFKATGSIAMALGETGTEIAKGLVNGITSGLLSLVNGGNFKGNFITSLSITGVVKGAGMLASSSSSAISSGVEKASNIIETAAEKMNEITLPELILQSKATWTSDLLKYMAIQQSAWNSAQSNYNLEQNRSRLHEAVNDYWGRYAIGITFGGSASIGFANATGSVTLAYNLGDGRVNIFGTYGSKFGGSVPGISTGVQLNQFNAYGNLPDGKAYKDVFKGLEEHAKGYSASVYYGGEVSKSSTALGQYSSYGTITRSLNLSTGYEFGQTRTYTYNLTHWFR</sequence>
<keyword evidence="1" id="KW-0677">Repeat</keyword>
<keyword evidence="2" id="KW-0472">Membrane</keyword>
<dbReference type="InterPro" id="IPR056823">
    <property type="entry name" value="TEN-like_YD-shell"/>
</dbReference>
<dbReference type="InterPro" id="IPR022385">
    <property type="entry name" value="Rhs_assc_core"/>
</dbReference>
<feature type="transmembrane region" description="Helical" evidence="2">
    <location>
        <begin position="1077"/>
        <end position="1100"/>
    </location>
</feature>
<accession>A0AAU8UWH1</accession>
<protein>
    <recommendedName>
        <fullName evidence="3">Teneurin-like YD-shell domain-containing protein</fullName>
    </recommendedName>
</protein>
<evidence type="ECO:0000313" key="5">
    <source>
        <dbReference type="Proteomes" id="UP000190848"/>
    </source>
</evidence>
<feature type="domain" description="Teneurin-like YD-shell" evidence="3">
    <location>
        <begin position="962"/>
        <end position="1064"/>
    </location>
</feature>
<evidence type="ECO:0000256" key="2">
    <source>
        <dbReference type="SAM" id="Phobius"/>
    </source>
</evidence>
<reference evidence="4 5" key="1">
    <citation type="submission" date="2016-07" db="EMBL/GenBank/DDBJ databases">
        <title>Revisiting the taxonomy of the Elizabethkingia Genus using Whole-Genome Sequencing, Optical Mapping, and MALDI-TOF, along with proposal of three novel Elizabethkingia species: Elizabethkingia bruuniana sp. nov., Elizabethkingia ursingii sp. nov., and Elizabethkingia occulta sp. nov.</title>
        <authorList>
            <person name="Nicholson A.C."/>
        </authorList>
    </citation>
    <scope>NUCLEOTIDE SEQUENCE [LARGE SCALE GENOMIC DNA]</scope>
    <source>
        <strain evidence="4 5">F3201</strain>
    </source>
</reference>
<keyword evidence="2" id="KW-1133">Transmembrane helix</keyword>
<dbReference type="Proteomes" id="UP000190848">
    <property type="component" value="Chromosome"/>
</dbReference>
<dbReference type="RefSeq" id="WP_260142854.1">
    <property type="nucleotide sequence ID" value="NZ_CP016374.1"/>
</dbReference>
<name>A0AAU8UWH1_9FLAO</name>
<feature type="domain" description="Teneurin-like YD-shell" evidence="3">
    <location>
        <begin position="491"/>
        <end position="677"/>
    </location>
</feature>
<evidence type="ECO:0000313" key="4">
    <source>
        <dbReference type="EMBL" id="AQX02271.1"/>
    </source>
</evidence>
<gene>
    <name evidence="4" type="ORF">BBD32_12800</name>
</gene>
<evidence type="ECO:0000259" key="3">
    <source>
        <dbReference type="Pfam" id="PF25023"/>
    </source>
</evidence>
<dbReference type="Gene3D" id="2.180.10.10">
    <property type="entry name" value="RHS repeat-associated core"/>
    <property type="match status" value="2"/>
</dbReference>
<evidence type="ECO:0000256" key="1">
    <source>
        <dbReference type="ARBA" id="ARBA00022737"/>
    </source>
</evidence>